<dbReference type="GO" id="GO:0043041">
    <property type="term" value="P:amino acid activation for nonribosomal peptide biosynthetic process"/>
    <property type="evidence" value="ECO:0007669"/>
    <property type="project" value="TreeGrafter"/>
</dbReference>
<sequence>VMIEHRSMSDRVQEMRRQYGLTPDDAYLQFSSVTFDGSVGEIFPTLIAGARLVPRGDDWTPVEVLETLRTKDITVCQLPPFVWNELIPHLDEGARPGPRLRLMSMGGERVLATSVERWFRRTSVPLFNIYGPTETTVNMTTCLLTGPEAVVPIGTPVANTDVLVVDGTGRPAPIGAPGELWIGGKGVARGYLNLPELTAERFVRDPRAEGAAGRMYRTGDLVRWLPDGRIDFIGRID</sequence>
<name>C9K4U1_9ACTN</name>
<proteinExistence type="predicted"/>
<evidence type="ECO:0000313" key="2">
    <source>
        <dbReference type="EMBL" id="BAI44105.1"/>
    </source>
</evidence>
<reference evidence="2" key="1">
    <citation type="journal article" date="2011" name="Environ. Microbiol.">
        <title>Streptomyces associated with a marine sponge Haliclona sp.; biosynthetic genes for secondary metabolites and products.</title>
        <authorList>
            <person name="Khan S.T."/>
            <person name="Komaki H."/>
            <person name="Motohashi K."/>
            <person name="Kozone I."/>
            <person name="Mukai A."/>
            <person name="Takagi M."/>
            <person name="Shin-ya K."/>
        </authorList>
    </citation>
    <scope>NUCLEOTIDE SEQUENCE</scope>
    <source>
        <strain evidence="2">Sp080513SC-11</strain>
    </source>
</reference>
<dbReference type="Pfam" id="PF00501">
    <property type="entry name" value="AMP-binding"/>
    <property type="match status" value="1"/>
</dbReference>
<dbReference type="AlphaFoldDB" id="C9K4U1"/>
<dbReference type="PANTHER" id="PTHR45527:SF1">
    <property type="entry name" value="FATTY ACID SYNTHASE"/>
    <property type="match status" value="1"/>
</dbReference>
<accession>C9K4U1</accession>
<dbReference type="GO" id="GO:0031177">
    <property type="term" value="F:phosphopantetheine binding"/>
    <property type="evidence" value="ECO:0007669"/>
    <property type="project" value="TreeGrafter"/>
</dbReference>
<dbReference type="InterPro" id="IPR000873">
    <property type="entry name" value="AMP-dep_synth/lig_dom"/>
</dbReference>
<feature type="non-terminal residue" evidence="2">
    <location>
        <position position="1"/>
    </location>
</feature>
<feature type="non-terminal residue" evidence="2">
    <location>
        <position position="237"/>
    </location>
</feature>
<dbReference type="GO" id="GO:0044550">
    <property type="term" value="P:secondary metabolite biosynthetic process"/>
    <property type="evidence" value="ECO:0007669"/>
    <property type="project" value="TreeGrafter"/>
</dbReference>
<dbReference type="EMBL" id="AB492042">
    <property type="protein sequence ID" value="BAI44105.1"/>
    <property type="molecule type" value="Genomic_DNA"/>
</dbReference>
<dbReference type="Gene3D" id="3.40.50.12780">
    <property type="entry name" value="N-terminal domain of ligase-like"/>
    <property type="match status" value="1"/>
</dbReference>
<protein>
    <submittedName>
        <fullName evidence="2">Non-ribosomal peptide synthetase</fullName>
    </submittedName>
</protein>
<organism evidence="2">
    <name type="scientific">Streptomyces sp. Sp080513SC-11</name>
    <dbReference type="NCBI Taxonomy" id="630400"/>
    <lineage>
        <taxon>Bacteria</taxon>
        <taxon>Bacillati</taxon>
        <taxon>Actinomycetota</taxon>
        <taxon>Actinomycetes</taxon>
        <taxon>Kitasatosporales</taxon>
        <taxon>Streptomycetaceae</taxon>
        <taxon>Streptomyces</taxon>
    </lineage>
</organism>
<feature type="domain" description="AMP-dependent synthetase/ligase" evidence="1">
    <location>
        <begin position="1"/>
        <end position="192"/>
    </location>
</feature>
<dbReference type="GO" id="GO:0005737">
    <property type="term" value="C:cytoplasm"/>
    <property type="evidence" value="ECO:0007669"/>
    <property type="project" value="TreeGrafter"/>
</dbReference>
<dbReference type="InterPro" id="IPR042099">
    <property type="entry name" value="ANL_N_sf"/>
</dbReference>
<evidence type="ECO:0000259" key="1">
    <source>
        <dbReference type="Pfam" id="PF00501"/>
    </source>
</evidence>
<dbReference type="SUPFAM" id="SSF56801">
    <property type="entry name" value="Acetyl-CoA synthetase-like"/>
    <property type="match status" value="1"/>
</dbReference>
<dbReference type="PANTHER" id="PTHR45527">
    <property type="entry name" value="NONRIBOSOMAL PEPTIDE SYNTHETASE"/>
    <property type="match status" value="1"/>
</dbReference>